<dbReference type="GO" id="GO:0003677">
    <property type="term" value="F:DNA binding"/>
    <property type="evidence" value="ECO:0007669"/>
    <property type="project" value="InterPro"/>
</dbReference>
<dbReference type="InterPro" id="IPR013325">
    <property type="entry name" value="RNA_pol_sigma_r2"/>
</dbReference>
<dbReference type="Pfam" id="PF04542">
    <property type="entry name" value="Sigma70_r2"/>
    <property type="match status" value="1"/>
</dbReference>
<dbReference type="InterPro" id="IPR036388">
    <property type="entry name" value="WH-like_DNA-bd_sf"/>
</dbReference>
<dbReference type="AlphaFoldDB" id="A0A6J7HCM5"/>
<feature type="domain" description="RNA polymerase sigma-70 region 2" evidence="1">
    <location>
        <begin position="19"/>
        <end position="85"/>
    </location>
</feature>
<dbReference type="NCBIfam" id="TIGR02937">
    <property type="entry name" value="sigma70-ECF"/>
    <property type="match status" value="1"/>
</dbReference>
<protein>
    <submittedName>
        <fullName evidence="4">Unannotated protein</fullName>
    </submittedName>
</protein>
<dbReference type="PANTHER" id="PTHR47756:SF2">
    <property type="entry name" value="BLL6612 PROTEIN"/>
    <property type="match status" value="1"/>
</dbReference>
<dbReference type="InterPro" id="IPR011990">
    <property type="entry name" value="TPR-like_helical_dom_sf"/>
</dbReference>
<dbReference type="PANTHER" id="PTHR47756">
    <property type="entry name" value="BLL6612 PROTEIN-RELATED"/>
    <property type="match status" value="1"/>
</dbReference>
<dbReference type="EMBL" id="CAFBMW010000001">
    <property type="protein sequence ID" value="CAB4914070.1"/>
    <property type="molecule type" value="Genomic_DNA"/>
</dbReference>
<feature type="domain" description="RNA polymerase sigma factor 70 region 4 type 2" evidence="2">
    <location>
        <begin position="122"/>
        <end position="173"/>
    </location>
</feature>
<evidence type="ECO:0000259" key="3">
    <source>
        <dbReference type="Pfam" id="PF20239"/>
    </source>
</evidence>
<dbReference type="SUPFAM" id="SSF88659">
    <property type="entry name" value="Sigma3 and sigma4 domains of RNA polymerase sigma factors"/>
    <property type="match status" value="1"/>
</dbReference>
<dbReference type="Pfam" id="PF20239">
    <property type="entry name" value="DUF6596"/>
    <property type="match status" value="1"/>
</dbReference>
<dbReference type="InterPro" id="IPR013324">
    <property type="entry name" value="RNA_pol_sigma_r3/r4-like"/>
</dbReference>
<accession>A0A6J7HCM5</accession>
<dbReference type="SUPFAM" id="SSF88946">
    <property type="entry name" value="Sigma2 domain of RNA polymerase sigma factors"/>
    <property type="match status" value="1"/>
</dbReference>
<dbReference type="Gene3D" id="1.10.10.10">
    <property type="entry name" value="Winged helix-like DNA-binding domain superfamily/Winged helix DNA-binding domain"/>
    <property type="match status" value="1"/>
</dbReference>
<evidence type="ECO:0000259" key="1">
    <source>
        <dbReference type="Pfam" id="PF04542"/>
    </source>
</evidence>
<dbReference type="InterPro" id="IPR046531">
    <property type="entry name" value="DUF6596"/>
</dbReference>
<proteinExistence type="predicted"/>
<dbReference type="Pfam" id="PF08281">
    <property type="entry name" value="Sigma70_r4_2"/>
    <property type="match status" value="1"/>
</dbReference>
<organism evidence="4">
    <name type="scientific">freshwater metagenome</name>
    <dbReference type="NCBI Taxonomy" id="449393"/>
    <lineage>
        <taxon>unclassified sequences</taxon>
        <taxon>metagenomes</taxon>
        <taxon>ecological metagenomes</taxon>
    </lineage>
</organism>
<dbReference type="Gene3D" id="1.10.1740.10">
    <property type="match status" value="1"/>
</dbReference>
<feature type="domain" description="DUF6596" evidence="3">
    <location>
        <begin position="191"/>
        <end position="291"/>
    </location>
</feature>
<name>A0A6J7HCM5_9ZZZZ</name>
<dbReference type="InterPro" id="IPR013249">
    <property type="entry name" value="RNA_pol_sigma70_r4_t2"/>
</dbReference>
<reference evidence="4" key="1">
    <citation type="submission" date="2020-05" db="EMBL/GenBank/DDBJ databases">
        <authorList>
            <person name="Chiriac C."/>
            <person name="Salcher M."/>
            <person name="Ghai R."/>
            <person name="Kavagutti S V."/>
        </authorList>
    </citation>
    <scope>NUCLEOTIDE SEQUENCE</scope>
</reference>
<dbReference type="InterPro" id="IPR007627">
    <property type="entry name" value="RNA_pol_sigma70_r2"/>
</dbReference>
<dbReference type="GO" id="GO:0016987">
    <property type="term" value="F:sigma factor activity"/>
    <property type="evidence" value="ECO:0007669"/>
    <property type="project" value="InterPro"/>
</dbReference>
<gene>
    <name evidence="4" type="ORF">UFOPK3662_00190</name>
</gene>
<evidence type="ECO:0000313" key="4">
    <source>
        <dbReference type="EMBL" id="CAB4914070.1"/>
    </source>
</evidence>
<evidence type="ECO:0000259" key="2">
    <source>
        <dbReference type="Pfam" id="PF08281"/>
    </source>
</evidence>
<dbReference type="InterPro" id="IPR014284">
    <property type="entry name" value="RNA_pol_sigma-70_dom"/>
</dbReference>
<sequence length="415" mass="44875">MTEDPAPDAPAPDAALAALVRESGRDVLATLARQVGDLALAEDAVQDAVVRALETWPRDGVPPSPVAWIRLTARRRAIDLLRQSRSRSAREERTVAHDPAMRPGWTEDVEPSVLEDDLLRLLFTCCHPSLPVAGRVALALRTLCGLTEPEIARALLSTPDAVAKRLVRTRQKIRLAGIPYAVPPDHELPDRWEGVLTTVHLLFNEGYAATSGPDLTRPGLVAEALRLARLLVRLQPDDAAALGLLALVLLQDSRRSARVHADGRTVLLADQDRSLWDRDAVREGVELVGEALRRSGDRPHRFVVQAALASCHALAPTWADTDWAAIVSWYDVLLAVDPSPVVALNRAVAVGELDGPEAGLALLDRVTGLEGYALWHASRAALLRRLGRGEEAAAADRRADALPVSDPVRSLLDPG</sequence>
<dbReference type="GO" id="GO:0006352">
    <property type="term" value="P:DNA-templated transcription initiation"/>
    <property type="evidence" value="ECO:0007669"/>
    <property type="project" value="InterPro"/>
</dbReference>
<dbReference type="Gene3D" id="1.25.40.10">
    <property type="entry name" value="Tetratricopeptide repeat domain"/>
    <property type="match status" value="1"/>
</dbReference>